<sequence>MFYPTVKRVLDLIAAFILLIICLPIMLIIALLIKVDSKGPILYKQKRVGKDNKVFTIYKFRTMIVETNRDGRQLSDFERMTRLGRFLRLFSLDELPQLFNIIKGEMSFVGPRPLLVEYLEYYDEYQLKRHKVLPGITGWAQVNGRNLLSWEERFKYDVWYVENMSFMLDLKIILLTLIKVLKKEGVNSSDYLTMPRFDEIMASKKGEKIAT</sequence>
<organism evidence="4 5">
    <name type="scientific">Caldicellulosiruptor morganii</name>
    <dbReference type="NCBI Taxonomy" id="1387555"/>
    <lineage>
        <taxon>Bacteria</taxon>
        <taxon>Bacillati</taxon>
        <taxon>Bacillota</taxon>
        <taxon>Bacillota incertae sedis</taxon>
        <taxon>Caldicellulosiruptorales</taxon>
        <taxon>Caldicellulosiruptoraceae</taxon>
        <taxon>Caldicellulosiruptor</taxon>
    </lineage>
</organism>
<reference evidence="4" key="1">
    <citation type="submission" date="2022-12" db="EMBL/GenBank/DDBJ databases">
        <authorList>
            <person name="Bing R.G."/>
            <person name="Willard D.J."/>
            <person name="Manesh M.J.H."/>
            <person name="Laemthong T."/>
            <person name="Crosby J.R."/>
            <person name="Kelly R.M."/>
        </authorList>
    </citation>
    <scope>NUCLEOTIDE SEQUENCE</scope>
    <source>
        <strain evidence="4">DSM 8990</strain>
    </source>
</reference>
<keyword evidence="5" id="KW-1185">Reference proteome</keyword>
<evidence type="ECO:0000256" key="2">
    <source>
        <dbReference type="SAM" id="Phobius"/>
    </source>
</evidence>
<keyword evidence="4" id="KW-0808">Transferase</keyword>
<dbReference type="PANTHER" id="PTHR30576:SF8">
    <property type="entry name" value="UNDECAPRENYL-PHOSPHATE GALACTOSE PHOSPHOTRANSFERASE"/>
    <property type="match status" value="1"/>
</dbReference>
<dbReference type="InterPro" id="IPR003362">
    <property type="entry name" value="Bact_transf"/>
</dbReference>
<comment type="similarity">
    <text evidence="1">Belongs to the bacterial sugar transferase family.</text>
</comment>
<evidence type="ECO:0000313" key="5">
    <source>
        <dbReference type="Proteomes" id="UP001164909"/>
    </source>
</evidence>
<keyword evidence="2" id="KW-0812">Transmembrane</keyword>
<accession>A0ABY7BQA0</accession>
<dbReference type="Proteomes" id="UP001164909">
    <property type="component" value="Chromosome"/>
</dbReference>
<dbReference type="GO" id="GO:0016740">
    <property type="term" value="F:transferase activity"/>
    <property type="evidence" value="ECO:0007669"/>
    <property type="project" value="UniProtKB-KW"/>
</dbReference>
<name>A0ABY7BQA0_9FIRM</name>
<dbReference type="Pfam" id="PF02397">
    <property type="entry name" value="Bac_transf"/>
    <property type="match status" value="1"/>
</dbReference>
<keyword evidence="2" id="KW-1133">Transmembrane helix</keyword>
<protein>
    <submittedName>
        <fullName evidence="4">Sugar transferase</fullName>
    </submittedName>
</protein>
<gene>
    <name evidence="4" type="ORF">OTK00_002159</name>
</gene>
<evidence type="ECO:0000313" key="4">
    <source>
        <dbReference type="EMBL" id="WAM35022.1"/>
    </source>
</evidence>
<keyword evidence="2" id="KW-0472">Membrane</keyword>
<evidence type="ECO:0000256" key="1">
    <source>
        <dbReference type="ARBA" id="ARBA00006464"/>
    </source>
</evidence>
<evidence type="ECO:0000259" key="3">
    <source>
        <dbReference type="Pfam" id="PF02397"/>
    </source>
</evidence>
<feature type="domain" description="Bacterial sugar transferase" evidence="3">
    <location>
        <begin position="7"/>
        <end position="182"/>
    </location>
</feature>
<feature type="transmembrane region" description="Helical" evidence="2">
    <location>
        <begin position="12"/>
        <end position="33"/>
    </location>
</feature>
<dbReference type="PANTHER" id="PTHR30576">
    <property type="entry name" value="COLANIC BIOSYNTHESIS UDP-GLUCOSE LIPID CARRIER TRANSFERASE"/>
    <property type="match status" value="1"/>
</dbReference>
<dbReference type="EMBL" id="CP113865">
    <property type="protein sequence ID" value="WAM35022.1"/>
    <property type="molecule type" value="Genomic_DNA"/>
</dbReference>
<proteinExistence type="inferred from homology"/>